<dbReference type="InterPro" id="IPR052023">
    <property type="entry name" value="Histidine_kinase_KdpD"/>
</dbReference>
<keyword evidence="3 6" id="KW-0418">Kinase</keyword>
<evidence type="ECO:0000256" key="4">
    <source>
        <dbReference type="SAM" id="MobiDB-lite"/>
    </source>
</evidence>
<dbReference type="EMBL" id="JAMPKX010000005">
    <property type="protein sequence ID" value="MEP0947760.1"/>
    <property type="molecule type" value="Genomic_DNA"/>
</dbReference>
<dbReference type="Pfam" id="PF00512">
    <property type="entry name" value="HisKA"/>
    <property type="match status" value="1"/>
</dbReference>
<feature type="compositionally biased region" description="Low complexity" evidence="4">
    <location>
        <begin position="1"/>
        <end position="18"/>
    </location>
</feature>
<name>A0ABV0K4R1_9CYAN</name>
<evidence type="ECO:0000256" key="3">
    <source>
        <dbReference type="ARBA" id="ARBA00022777"/>
    </source>
</evidence>
<dbReference type="RefSeq" id="WP_190700158.1">
    <property type="nucleotide sequence ID" value="NZ_JAMPKX010000005.1"/>
</dbReference>
<dbReference type="GO" id="GO:0016301">
    <property type="term" value="F:kinase activity"/>
    <property type="evidence" value="ECO:0007669"/>
    <property type="project" value="UniProtKB-KW"/>
</dbReference>
<dbReference type="EC" id="2.7.13.3" evidence="2"/>
<keyword evidence="3 6" id="KW-0808">Transferase</keyword>
<dbReference type="Gene3D" id="3.30.565.10">
    <property type="entry name" value="Histidine kinase-like ATPase, C-terminal domain"/>
    <property type="match status" value="1"/>
</dbReference>
<dbReference type="PANTHER" id="PTHR45569">
    <property type="entry name" value="SENSOR PROTEIN KDPD"/>
    <property type="match status" value="1"/>
</dbReference>
<comment type="caution">
    <text evidence="6">The sequence shown here is derived from an EMBL/GenBank/DDBJ whole genome shotgun (WGS) entry which is preliminary data.</text>
</comment>
<dbReference type="PROSITE" id="PS50109">
    <property type="entry name" value="HIS_KIN"/>
    <property type="match status" value="1"/>
</dbReference>
<dbReference type="SUPFAM" id="SSF47384">
    <property type="entry name" value="Homodimeric domain of signal transducing histidine kinase"/>
    <property type="match status" value="1"/>
</dbReference>
<evidence type="ECO:0000256" key="1">
    <source>
        <dbReference type="ARBA" id="ARBA00000085"/>
    </source>
</evidence>
<evidence type="ECO:0000256" key="2">
    <source>
        <dbReference type="ARBA" id="ARBA00012438"/>
    </source>
</evidence>
<dbReference type="InterPro" id="IPR036097">
    <property type="entry name" value="HisK_dim/P_sf"/>
</dbReference>
<dbReference type="InterPro" id="IPR036890">
    <property type="entry name" value="HATPase_C_sf"/>
</dbReference>
<dbReference type="Gene3D" id="1.10.287.130">
    <property type="match status" value="1"/>
</dbReference>
<comment type="catalytic activity">
    <reaction evidence="1">
        <text>ATP + protein L-histidine = ADP + protein N-phospho-L-histidine.</text>
        <dbReference type="EC" id="2.7.13.3"/>
    </reaction>
</comment>
<dbReference type="SMART" id="SM00388">
    <property type="entry name" value="HisKA"/>
    <property type="match status" value="1"/>
</dbReference>
<evidence type="ECO:0000313" key="7">
    <source>
        <dbReference type="Proteomes" id="UP001482513"/>
    </source>
</evidence>
<dbReference type="CDD" id="cd00082">
    <property type="entry name" value="HisKA"/>
    <property type="match status" value="1"/>
</dbReference>
<evidence type="ECO:0000313" key="6">
    <source>
        <dbReference type="EMBL" id="MEP0947760.1"/>
    </source>
</evidence>
<gene>
    <name evidence="6" type="ORF">NC992_12830</name>
</gene>
<dbReference type="Proteomes" id="UP001482513">
    <property type="component" value="Unassembled WGS sequence"/>
</dbReference>
<keyword evidence="7" id="KW-1185">Reference proteome</keyword>
<feature type="region of interest" description="Disordered" evidence="4">
    <location>
        <begin position="1"/>
        <end position="35"/>
    </location>
</feature>
<dbReference type="SUPFAM" id="SSF55874">
    <property type="entry name" value="ATPase domain of HSP90 chaperone/DNA topoisomerase II/histidine kinase"/>
    <property type="match status" value="1"/>
</dbReference>
<proteinExistence type="predicted"/>
<dbReference type="InterPro" id="IPR003661">
    <property type="entry name" value="HisK_dim/P_dom"/>
</dbReference>
<reference evidence="6 7" key="1">
    <citation type="submission" date="2022-04" db="EMBL/GenBank/DDBJ databases">
        <title>Positive selection, recombination, and allopatry shape intraspecific diversity of widespread and dominant cyanobacteria.</title>
        <authorList>
            <person name="Wei J."/>
            <person name="Shu W."/>
            <person name="Hu C."/>
        </authorList>
    </citation>
    <scope>NUCLEOTIDE SEQUENCE [LARGE SCALE GENOMIC DNA]</scope>
    <source>
        <strain evidence="6 7">DQ-A4</strain>
    </source>
</reference>
<evidence type="ECO:0000259" key="5">
    <source>
        <dbReference type="PROSITE" id="PS50109"/>
    </source>
</evidence>
<feature type="domain" description="Histidine kinase" evidence="5">
    <location>
        <begin position="299"/>
        <end position="523"/>
    </location>
</feature>
<organism evidence="6 7">
    <name type="scientific">Leptolyngbya subtilissima DQ-A4</name>
    <dbReference type="NCBI Taxonomy" id="2933933"/>
    <lineage>
        <taxon>Bacteria</taxon>
        <taxon>Bacillati</taxon>
        <taxon>Cyanobacteriota</taxon>
        <taxon>Cyanophyceae</taxon>
        <taxon>Leptolyngbyales</taxon>
        <taxon>Leptolyngbyaceae</taxon>
        <taxon>Leptolyngbya group</taxon>
        <taxon>Leptolyngbya</taxon>
    </lineage>
</organism>
<dbReference type="InterPro" id="IPR005467">
    <property type="entry name" value="His_kinase_dom"/>
</dbReference>
<sequence length="526" mass="57800">MQQFLPLSPLLSEQQLPSGPRPEAAHWQPGAGASAPQAHIQAEQEWLSGLTALIRLLLEFPPNSAESEVGGLMPLMGGVLSGPFPVLPDRLNGQRLNHWLLVPEQLEQILAVTRPLLPGQGKGVAAAPACDLQMVPLTSSDPLVGERFCLLLTQHLSLLLVLGYDAHGLPQFQFSFAPEVVEQGWQRLRDRVVATRPPLVQALDRLIEQFPPVEPNYRLVTRYSHLLMAQLRHLPHGAAEAEVHGSAVTMPALALPARPTVAAFQTDSPPHFEPVLGSAAEANPEPAAESSPDTELLKAMAHEIRTPLTTIRTLTRSLLKRKDISDEVGKRLRLIDRECTQQIDRFSLIFRAVELETDRTARPRSPLSAISLNQLFDDAIPRWQQQASRRNLSLTVNVPPCLPMVNSDPAMLTQVLTGLIDRFTHSLPPYSHIELAVTLAGHQLKLQFQSLPPTGSDDQLKHDPFSSPFKALGQLLMFQPETGGLSLNLNATKNLFQALGGKLIVRQRPQAGEVLTVFLPLETKTL</sequence>
<dbReference type="PANTHER" id="PTHR45569:SF1">
    <property type="entry name" value="SENSOR PROTEIN KDPD"/>
    <property type="match status" value="1"/>
</dbReference>
<accession>A0ABV0K4R1</accession>
<protein>
    <recommendedName>
        <fullName evidence="2">histidine kinase</fullName>
        <ecNumber evidence="2">2.7.13.3</ecNumber>
    </recommendedName>
</protein>